<evidence type="ECO:0000313" key="2">
    <source>
        <dbReference type="Proteomes" id="UP000004968"/>
    </source>
</evidence>
<dbReference type="AlphaFoldDB" id="D3AQD7"/>
<comment type="caution">
    <text evidence="1">The sequence shown here is derived from an EMBL/GenBank/DDBJ whole genome shotgun (WGS) entry which is preliminary data.</text>
</comment>
<dbReference type="Proteomes" id="UP000004968">
    <property type="component" value="Unassembled WGS sequence"/>
</dbReference>
<gene>
    <name evidence="1" type="ORF">CLOSTHATH_05844</name>
</gene>
<sequence>MYSTSMQVLTFITFYRKEEWMSRKIKAELFDKMTVTEYNEQCSY</sequence>
<name>D3AQD7_9FIRM</name>
<proteinExistence type="predicted"/>
<organism evidence="1 2">
    <name type="scientific">Hungatella hathewayi DSM 13479</name>
    <dbReference type="NCBI Taxonomy" id="566550"/>
    <lineage>
        <taxon>Bacteria</taxon>
        <taxon>Bacillati</taxon>
        <taxon>Bacillota</taxon>
        <taxon>Clostridia</taxon>
        <taxon>Lachnospirales</taxon>
        <taxon>Lachnospiraceae</taxon>
        <taxon>Hungatella</taxon>
    </lineage>
</organism>
<reference evidence="1 2" key="1">
    <citation type="submission" date="2010-01" db="EMBL/GenBank/DDBJ databases">
        <authorList>
            <person name="Weinstock G."/>
            <person name="Sodergren E."/>
            <person name="Clifton S."/>
            <person name="Fulton L."/>
            <person name="Fulton B."/>
            <person name="Courtney L."/>
            <person name="Fronick C."/>
            <person name="Harrison M."/>
            <person name="Strong C."/>
            <person name="Farmer C."/>
            <person name="Delahaunty K."/>
            <person name="Markovic C."/>
            <person name="Hall O."/>
            <person name="Minx P."/>
            <person name="Tomlinson C."/>
            <person name="Mitreva M."/>
            <person name="Nelson J."/>
            <person name="Hou S."/>
            <person name="Wollam A."/>
            <person name="Pepin K.H."/>
            <person name="Johnson M."/>
            <person name="Bhonagiri V."/>
            <person name="Nash W.E."/>
            <person name="Warren W."/>
            <person name="Chinwalla A."/>
            <person name="Mardis E.R."/>
            <person name="Wilson R.K."/>
        </authorList>
    </citation>
    <scope>NUCLEOTIDE SEQUENCE [LARGE SCALE GENOMIC DNA]</scope>
    <source>
        <strain evidence="1 2">DSM 13479</strain>
    </source>
</reference>
<accession>D3AQD7</accession>
<dbReference type="HOGENOM" id="CLU_3217225_0_0_9"/>
<dbReference type="EMBL" id="ACIO01000643">
    <property type="protein sequence ID" value="EFC95969.1"/>
    <property type="molecule type" value="Genomic_DNA"/>
</dbReference>
<evidence type="ECO:0000313" key="1">
    <source>
        <dbReference type="EMBL" id="EFC95969.1"/>
    </source>
</evidence>
<protein>
    <submittedName>
        <fullName evidence="1">Uncharacterized protein</fullName>
    </submittedName>
</protein>